<gene>
    <name evidence="2" type="ORF">A3B37_00220</name>
</gene>
<dbReference type="AlphaFoldDB" id="A0A1G2LCK4"/>
<proteinExistence type="predicted"/>
<feature type="signal peptide" evidence="1">
    <location>
        <begin position="1"/>
        <end position="23"/>
    </location>
</feature>
<evidence type="ECO:0000313" key="3">
    <source>
        <dbReference type="Proteomes" id="UP000176705"/>
    </source>
</evidence>
<evidence type="ECO:0000256" key="1">
    <source>
        <dbReference type="SAM" id="SignalP"/>
    </source>
</evidence>
<feature type="chain" id="PRO_5009583543" evidence="1">
    <location>
        <begin position="24"/>
        <end position="186"/>
    </location>
</feature>
<evidence type="ECO:0000313" key="2">
    <source>
        <dbReference type="EMBL" id="OHA08512.1"/>
    </source>
</evidence>
<dbReference type="EMBL" id="MHQS01000015">
    <property type="protein sequence ID" value="OHA08512.1"/>
    <property type="molecule type" value="Genomic_DNA"/>
</dbReference>
<protein>
    <submittedName>
        <fullName evidence="2">Uncharacterized protein</fullName>
    </submittedName>
</protein>
<keyword evidence="1" id="KW-0732">Signal</keyword>
<organism evidence="2 3">
    <name type="scientific">Candidatus Sungbacteria bacterium RIFCSPLOWO2_01_FULL_59_16</name>
    <dbReference type="NCBI Taxonomy" id="1802280"/>
    <lineage>
        <taxon>Bacteria</taxon>
        <taxon>Candidatus Sungiibacteriota</taxon>
    </lineage>
</organism>
<reference evidence="2 3" key="1">
    <citation type="journal article" date="2016" name="Nat. Commun.">
        <title>Thousands of microbial genomes shed light on interconnected biogeochemical processes in an aquifer system.</title>
        <authorList>
            <person name="Anantharaman K."/>
            <person name="Brown C.T."/>
            <person name="Hug L.A."/>
            <person name="Sharon I."/>
            <person name="Castelle C.J."/>
            <person name="Probst A.J."/>
            <person name="Thomas B.C."/>
            <person name="Singh A."/>
            <person name="Wilkins M.J."/>
            <person name="Karaoz U."/>
            <person name="Brodie E.L."/>
            <person name="Williams K.H."/>
            <person name="Hubbard S.S."/>
            <person name="Banfield J.F."/>
        </authorList>
    </citation>
    <scope>NUCLEOTIDE SEQUENCE [LARGE SCALE GENOMIC DNA]</scope>
</reference>
<dbReference type="Proteomes" id="UP000176705">
    <property type="component" value="Unassembled WGS sequence"/>
</dbReference>
<name>A0A1G2LCK4_9BACT</name>
<sequence length="186" mass="18964">MRSAAILAPLLLASAILAESAAAEDAATIINEVEATASTGGADASGARGSIITGSAEASVEIETEVSGATVESLSITATATGGRTEIKKEVATSSADGSIRIETKVTAIAEAATSSGAVKAARADETINGIDESEAVAAQASVTSLVSALERPRRWGENASESMRSAFSTFTHLINSFFRHVFRFL</sequence>
<comment type="caution">
    <text evidence="2">The sequence shown here is derived from an EMBL/GenBank/DDBJ whole genome shotgun (WGS) entry which is preliminary data.</text>
</comment>
<accession>A0A1G2LCK4</accession>
<dbReference type="STRING" id="1802280.A3B37_00220"/>